<accession>A0ACC4UCR3</accession>
<keyword evidence="1" id="KW-0808">Transferase</keyword>
<name>A0ACC4UCR3_9CORY</name>
<organism evidence="1 2">
    <name type="scientific">Corynebacterium minutissimum</name>
    <dbReference type="NCBI Taxonomy" id="38301"/>
    <lineage>
        <taxon>Bacteria</taxon>
        <taxon>Bacillati</taxon>
        <taxon>Actinomycetota</taxon>
        <taxon>Actinomycetes</taxon>
        <taxon>Mycobacteriales</taxon>
        <taxon>Corynebacteriaceae</taxon>
        <taxon>Corynebacterium</taxon>
    </lineage>
</organism>
<proteinExistence type="predicted"/>
<dbReference type="Proteomes" id="UP000034245">
    <property type="component" value="Unassembled WGS sequence"/>
</dbReference>
<evidence type="ECO:0000313" key="1">
    <source>
        <dbReference type="EMBL" id="KKO80698.1"/>
    </source>
</evidence>
<keyword evidence="2" id="KW-1185">Reference proteome</keyword>
<keyword evidence="1" id="KW-0012">Acyltransferase</keyword>
<dbReference type="EMBL" id="LAYQ01000008">
    <property type="protein sequence ID" value="KKO80698.1"/>
    <property type="molecule type" value="Genomic_DNA"/>
</dbReference>
<evidence type="ECO:0000313" key="2">
    <source>
        <dbReference type="Proteomes" id="UP000034245"/>
    </source>
</evidence>
<gene>
    <name evidence="1" type="ORF">WU87_03630</name>
</gene>
<protein>
    <submittedName>
        <fullName evidence="1">Acyltransferase</fullName>
    </submittedName>
</protein>
<comment type="caution">
    <text evidence="1">The sequence shown here is derived from an EMBL/GenBank/DDBJ whole genome shotgun (WGS) entry which is preliminary data.</text>
</comment>
<reference evidence="1" key="1">
    <citation type="submission" date="2015-04" db="EMBL/GenBank/DDBJ databases">
        <title>Draft Genome Sequences of Three Species of Emerging Human-Pathogenic Corynebacteria.</title>
        <authorList>
            <person name="Pacheco L.G."/>
            <person name="Mattos-Guaraldi A.L."/>
            <person name="Santos C.S."/>
            <person name="Veras A.O."/>
            <person name="Guimaraes L.C."/>
            <person name="Abreu V."/>
            <person name="Pereira F.L."/>
            <person name="Soares S.C."/>
            <person name="Dorella F.A."/>
            <person name="Carvalho A.F."/>
            <person name="Leal C.G."/>
            <person name="Figueiredo H.C."/>
            <person name="Ramos J.N."/>
            <person name="Vieira V."/>
            <person name="Farfour E."/>
            <person name="Guiso N."/>
            <person name="Hirata R.Jr."/>
            <person name="Ramos R.T."/>
            <person name="Azevedo V."/>
            <person name="Silva A."/>
        </authorList>
    </citation>
    <scope>NUCLEOTIDE SEQUENCE</scope>
    <source>
        <strain evidence="1">1941</strain>
    </source>
</reference>
<sequence length="596" mass="64414">MSAVTNFLYRQITHIGRGVTLAQGLKMRLSGEENIPDKGGAVIVCNHTGYMDFLFGAFLAYRKRRLVRYLAKASIFQAPVAGQLFQVMGHVPVDRIDGGASIVKGIELAKSGELVGVFAEGTISRSFEIRSMRNGAARIAHGAGVPIIPQVIFGSQRIWTKGQKKHLGRTKTPVLIKALEPYYTTGDFDADIAEVRRRMQEALEGLWAEYEAEFGPMPAGEFWVPARKGGGAPTLEEAEAQDSEVESERYRVRRLRDDLTNLKDRVSEATVELMRDRMALMKRDSSEEAGAVLGDGPSTNTHGKESADGAEQITDAEGSPGVEAESSATDKGKERPRTAPETLEWIKENLNSVVEEAMRGVGEGRDKVTEVMAQLKSDVMEAQASMTASSKEIFAGSVVEQGLLSAATQSRIIVSRLPHRVKAQYSVVPRVIVADQSALSMENGEISKRLQEALAQLHPQVEELVVLSPQGEVLDAAAFGDLPQTCWRIACSEGAERVQFNDAPGGVVVTASSPAEGLAAVAKRIGAEPADLLFFANEPGDETFAEGGEGVAVRMVALETAPIEVIKAAQAVTYSAERFGMAEVLEAMARLQQEKK</sequence>